<sequence length="158" mass="17527">MLEREVRDFRRVVLELMQTGCTLEHAKHDAAYLLGVVSPFDGESMPTMPLSQTRARVGKPAAEGLSKRDAVAAVAVYFESVGAGTEQAINEAKRWLNVSLSRRVAKDAVAAFKSNTAPDQYRVQAQWAYLTYKPGTTLKLPETVVKTRKKRQTKCELG</sequence>
<evidence type="ECO:0000313" key="1">
    <source>
        <dbReference type="EMBL" id="OQW88310.1"/>
    </source>
</evidence>
<comment type="caution">
    <text evidence="1">The sequence shown here is derived from an EMBL/GenBank/DDBJ whole genome shotgun (WGS) entry which is preliminary data.</text>
</comment>
<accession>A0A1W9KV24</accession>
<proteinExistence type="predicted"/>
<reference evidence="1 2" key="1">
    <citation type="submission" date="2017-01" db="EMBL/GenBank/DDBJ databases">
        <title>Novel large sulfur bacteria in the metagenomes of groundwater-fed chemosynthetic microbial mats in the Lake Huron basin.</title>
        <authorList>
            <person name="Sharrar A.M."/>
            <person name="Flood B.E."/>
            <person name="Bailey J.V."/>
            <person name="Jones D.S."/>
            <person name="Biddanda B."/>
            <person name="Ruberg S.A."/>
            <person name="Marcus D.N."/>
            <person name="Dick G.J."/>
        </authorList>
    </citation>
    <scope>NUCLEOTIDE SEQUENCE [LARGE SCALE GENOMIC DNA]</scope>
    <source>
        <strain evidence="1">A7</strain>
    </source>
</reference>
<organism evidence="1 2">
    <name type="scientific">Rhodoferax ferrireducens</name>
    <dbReference type="NCBI Taxonomy" id="192843"/>
    <lineage>
        <taxon>Bacteria</taxon>
        <taxon>Pseudomonadati</taxon>
        <taxon>Pseudomonadota</taxon>
        <taxon>Betaproteobacteria</taxon>
        <taxon>Burkholderiales</taxon>
        <taxon>Comamonadaceae</taxon>
        <taxon>Rhodoferax</taxon>
    </lineage>
</organism>
<gene>
    <name evidence="1" type="ORF">BWK72_08435</name>
</gene>
<dbReference type="Proteomes" id="UP000192505">
    <property type="component" value="Unassembled WGS sequence"/>
</dbReference>
<dbReference type="AlphaFoldDB" id="A0A1W9KV24"/>
<dbReference type="EMBL" id="MTEI01000004">
    <property type="protein sequence ID" value="OQW88310.1"/>
    <property type="molecule type" value="Genomic_DNA"/>
</dbReference>
<protein>
    <submittedName>
        <fullName evidence="1">Uncharacterized protein</fullName>
    </submittedName>
</protein>
<name>A0A1W9KV24_9BURK</name>
<evidence type="ECO:0000313" key="2">
    <source>
        <dbReference type="Proteomes" id="UP000192505"/>
    </source>
</evidence>